<keyword evidence="1" id="KW-0472">Membrane</keyword>
<proteinExistence type="predicted"/>
<feature type="transmembrane region" description="Helical" evidence="1">
    <location>
        <begin position="131"/>
        <end position="150"/>
    </location>
</feature>
<reference evidence="2 3" key="1">
    <citation type="journal article" date="2009" name="Int. J. Syst. Evol. Microbiol.">
        <title>Paenibacillus contaminans sp. nov., isolated from a contaminated laboratory plate.</title>
        <authorList>
            <person name="Chou J.H."/>
            <person name="Lee J.H."/>
            <person name="Lin M.C."/>
            <person name="Chang P.S."/>
            <person name="Arun A.B."/>
            <person name="Young C.C."/>
            <person name="Chen W.M."/>
        </authorList>
    </citation>
    <scope>NUCLEOTIDE SEQUENCE [LARGE SCALE GENOMIC DNA]</scope>
    <source>
        <strain evidence="2 3">CKOBP-6</strain>
    </source>
</reference>
<feature type="transmembrane region" description="Helical" evidence="1">
    <location>
        <begin position="91"/>
        <end position="111"/>
    </location>
</feature>
<accession>A0A329MPN8</accession>
<dbReference type="Proteomes" id="UP000250369">
    <property type="component" value="Unassembled WGS sequence"/>
</dbReference>
<gene>
    <name evidence="2" type="ORF">DQG23_09875</name>
</gene>
<sequence>MKHSHKTDPAYALASAGSEEKGFVLWREVLMAYVSPAVMAGIGGLITGDRSLQIAALTTIGGTSVLIAWLLGLWLRKRGRSKRWFVEPPRLLVVVMFALVCASLGFFAAWVTNRVPDMIGLSDYSIWFDRVWIDFPLSGTIASSIMTWRWRKVFEENYTLNGGDRR</sequence>
<keyword evidence="1" id="KW-0812">Transmembrane</keyword>
<keyword evidence="3" id="KW-1185">Reference proteome</keyword>
<feature type="transmembrane region" description="Helical" evidence="1">
    <location>
        <begin position="30"/>
        <end position="48"/>
    </location>
</feature>
<evidence type="ECO:0000256" key="1">
    <source>
        <dbReference type="SAM" id="Phobius"/>
    </source>
</evidence>
<dbReference type="OrthoDB" id="2643490at2"/>
<organism evidence="2 3">
    <name type="scientific">Paenibacillus contaminans</name>
    <dbReference type="NCBI Taxonomy" id="450362"/>
    <lineage>
        <taxon>Bacteria</taxon>
        <taxon>Bacillati</taxon>
        <taxon>Bacillota</taxon>
        <taxon>Bacilli</taxon>
        <taxon>Bacillales</taxon>
        <taxon>Paenibacillaceae</taxon>
        <taxon>Paenibacillus</taxon>
    </lineage>
</organism>
<dbReference type="EMBL" id="QMFB01000004">
    <property type="protein sequence ID" value="RAV21714.1"/>
    <property type="molecule type" value="Genomic_DNA"/>
</dbReference>
<comment type="caution">
    <text evidence="2">The sequence shown here is derived from an EMBL/GenBank/DDBJ whole genome shotgun (WGS) entry which is preliminary data.</text>
</comment>
<evidence type="ECO:0000313" key="2">
    <source>
        <dbReference type="EMBL" id="RAV21714.1"/>
    </source>
</evidence>
<keyword evidence="1" id="KW-1133">Transmembrane helix</keyword>
<protein>
    <submittedName>
        <fullName evidence="2">Uncharacterized protein</fullName>
    </submittedName>
</protein>
<evidence type="ECO:0000313" key="3">
    <source>
        <dbReference type="Proteomes" id="UP000250369"/>
    </source>
</evidence>
<name>A0A329MPN8_9BACL</name>
<feature type="transmembrane region" description="Helical" evidence="1">
    <location>
        <begin position="54"/>
        <end position="75"/>
    </location>
</feature>
<dbReference type="AlphaFoldDB" id="A0A329MPN8"/>